<dbReference type="EMBL" id="JADOUF010000001">
    <property type="protein sequence ID" value="MBG6140175.1"/>
    <property type="molecule type" value="Genomic_DNA"/>
</dbReference>
<protein>
    <submittedName>
        <fullName evidence="1">Uncharacterized protein</fullName>
    </submittedName>
</protein>
<dbReference type="Proteomes" id="UP000622552">
    <property type="component" value="Unassembled WGS sequence"/>
</dbReference>
<dbReference type="RefSeq" id="WP_197006747.1">
    <property type="nucleotide sequence ID" value="NZ_BONS01000006.1"/>
</dbReference>
<dbReference type="AlphaFoldDB" id="A0A8J7KJA3"/>
<proteinExistence type="predicted"/>
<organism evidence="1 2">
    <name type="scientific">Longispora fulva</name>
    <dbReference type="NCBI Taxonomy" id="619741"/>
    <lineage>
        <taxon>Bacteria</taxon>
        <taxon>Bacillati</taxon>
        <taxon>Actinomycetota</taxon>
        <taxon>Actinomycetes</taxon>
        <taxon>Micromonosporales</taxon>
        <taxon>Micromonosporaceae</taxon>
        <taxon>Longispora</taxon>
    </lineage>
</organism>
<sequence>MTAKADHGFRSFRSRVLTVRLENQVRVVTESEIDVTSHTVDAVWVTPGALRYGQRQDA</sequence>
<keyword evidence="2" id="KW-1185">Reference proteome</keyword>
<comment type="caution">
    <text evidence="1">The sequence shown here is derived from an EMBL/GenBank/DDBJ whole genome shotgun (WGS) entry which is preliminary data.</text>
</comment>
<evidence type="ECO:0000313" key="2">
    <source>
        <dbReference type="Proteomes" id="UP000622552"/>
    </source>
</evidence>
<evidence type="ECO:0000313" key="1">
    <source>
        <dbReference type="EMBL" id="MBG6140175.1"/>
    </source>
</evidence>
<accession>A0A8J7KJA3</accession>
<name>A0A8J7KJA3_9ACTN</name>
<reference evidence="1" key="1">
    <citation type="submission" date="2020-11" db="EMBL/GenBank/DDBJ databases">
        <title>Sequencing the genomes of 1000 actinobacteria strains.</title>
        <authorList>
            <person name="Klenk H.-P."/>
        </authorList>
    </citation>
    <scope>NUCLEOTIDE SEQUENCE</scope>
    <source>
        <strain evidence="1">DSM 45356</strain>
    </source>
</reference>
<gene>
    <name evidence="1" type="ORF">IW245_006369</name>
</gene>